<keyword evidence="1" id="KW-0472">Membrane</keyword>
<accession>A0AA41X7S4</accession>
<sequence length="63" mass="7119">MKNVYQGLLYFGVMVTLIFGGVFVLRWTLHGELLLDQLIGCTVGLAALVTGFVLKHRNRQHEM</sequence>
<organism evidence="2 3">
    <name type="scientific">Ectobacillus ponti</name>
    <dbReference type="NCBI Taxonomy" id="2961894"/>
    <lineage>
        <taxon>Bacteria</taxon>
        <taxon>Bacillati</taxon>
        <taxon>Bacillota</taxon>
        <taxon>Bacilli</taxon>
        <taxon>Bacillales</taxon>
        <taxon>Bacillaceae</taxon>
        <taxon>Ectobacillus</taxon>
    </lineage>
</organism>
<gene>
    <name evidence="2" type="ORF">NK662_07820</name>
</gene>
<dbReference type="EMBL" id="JANCLT010000003">
    <property type="protein sequence ID" value="MCP8968450.1"/>
    <property type="molecule type" value="Genomic_DNA"/>
</dbReference>
<feature type="transmembrane region" description="Helical" evidence="1">
    <location>
        <begin position="33"/>
        <end position="54"/>
    </location>
</feature>
<evidence type="ECO:0000313" key="2">
    <source>
        <dbReference type="EMBL" id="MCP8968450.1"/>
    </source>
</evidence>
<protein>
    <submittedName>
        <fullName evidence="2">Uncharacterized protein</fullName>
    </submittedName>
</protein>
<name>A0AA41X7S4_9BACI</name>
<reference evidence="2" key="1">
    <citation type="submission" date="2022-07" db="EMBL/GenBank/DDBJ databases">
        <authorList>
            <person name="Li W.-J."/>
            <person name="Deng Q.-Q."/>
        </authorList>
    </citation>
    <scope>NUCLEOTIDE SEQUENCE</scope>
    <source>
        <strain evidence="2">SYSU M60031</strain>
    </source>
</reference>
<dbReference type="AlphaFoldDB" id="A0AA41X7S4"/>
<evidence type="ECO:0000256" key="1">
    <source>
        <dbReference type="SAM" id="Phobius"/>
    </source>
</evidence>
<feature type="transmembrane region" description="Helical" evidence="1">
    <location>
        <begin position="7"/>
        <end position="27"/>
    </location>
</feature>
<dbReference type="Proteomes" id="UP001156102">
    <property type="component" value="Unassembled WGS sequence"/>
</dbReference>
<keyword evidence="3" id="KW-1185">Reference proteome</keyword>
<comment type="caution">
    <text evidence="2">The sequence shown here is derived from an EMBL/GenBank/DDBJ whole genome shotgun (WGS) entry which is preliminary data.</text>
</comment>
<evidence type="ECO:0000313" key="3">
    <source>
        <dbReference type="Proteomes" id="UP001156102"/>
    </source>
</evidence>
<keyword evidence="1" id="KW-0812">Transmembrane</keyword>
<proteinExistence type="predicted"/>
<keyword evidence="1" id="KW-1133">Transmembrane helix</keyword>